<reference evidence="1" key="1">
    <citation type="journal article" date="2015" name="Nature">
        <title>Complex archaea that bridge the gap between prokaryotes and eukaryotes.</title>
        <authorList>
            <person name="Spang A."/>
            <person name="Saw J.H."/>
            <person name="Jorgensen S.L."/>
            <person name="Zaremba-Niedzwiedzka K."/>
            <person name="Martijn J."/>
            <person name="Lind A.E."/>
            <person name="van Eijk R."/>
            <person name="Schleper C."/>
            <person name="Guy L."/>
            <person name="Ettema T.J."/>
        </authorList>
    </citation>
    <scope>NUCLEOTIDE SEQUENCE</scope>
</reference>
<gene>
    <name evidence="1" type="ORF">LCGC14_3066050</name>
</gene>
<dbReference type="EMBL" id="LAZR01065072">
    <property type="protein sequence ID" value="KKK56286.1"/>
    <property type="molecule type" value="Genomic_DNA"/>
</dbReference>
<comment type="caution">
    <text evidence="1">The sequence shown here is derived from an EMBL/GenBank/DDBJ whole genome shotgun (WGS) entry which is preliminary data.</text>
</comment>
<dbReference type="AlphaFoldDB" id="A0A0F8Z848"/>
<name>A0A0F8Z848_9ZZZZ</name>
<sequence>MIWISLGRWSLSSGRYIIRVRIYWRGYKWTPFVRIKSKLRQIDTERADWKRWCLDAEWALGDAAEALADSGEKE</sequence>
<protein>
    <submittedName>
        <fullName evidence="1">Uncharacterized protein</fullName>
    </submittedName>
</protein>
<proteinExistence type="predicted"/>
<accession>A0A0F8Z848</accession>
<organism evidence="1">
    <name type="scientific">marine sediment metagenome</name>
    <dbReference type="NCBI Taxonomy" id="412755"/>
    <lineage>
        <taxon>unclassified sequences</taxon>
        <taxon>metagenomes</taxon>
        <taxon>ecological metagenomes</taxon>
    </lineage>
</organism>
<evidence type="ECO:0000313" key="1">
    <source>
        <dbReference type="EMBL" id="KKK56286.1"/>
    </source>
</evidence>